<dbReference type="EMBL" id="CADEBC010000088">
    <property type="protein sequence ID" value="CAB3222680.1"/>
    <property type="molecule type" value="Genomic_DNA"/>
</dbReference>
<evidence type="ECO:0000313" key="6">
    <source>
        <dbReference type="Proteomes" id="UP000494256"/>
    </source>
</evidence>
<name>A0A8S0ZEJ5_ARCPL</name>
<dbReference type="GO" id="GO:0005524">
    <property type="term" value="F:ATP binding"/>
    <property type="evidence" value="ECO:0007669"/>
    <property type="project" value="InterPro"/>
</dbReference>
<comment type="caution">
    <text evidence="4">The sequence shown here is derived from an EMBL/GenBank/DDBJ whole genome shotgun (WGS) entry which is preliminary data.</text>
</comment>
<feature type="domain" description="RdRp catalytic" evidence="1">
    <location>
        <begin position="1"/>
        <end position="132"/>
    </location>
</feature>
<dbReference type="GO" id="GO:0003968">
    <property type="term" value="F:RNA-directed RNA polymerase activity"/>
    <property type="evidence" value="ECO:0007669"/>
    <property type="project" value="InterPro"/>
</dbReference>
<gene>
    <name evidence="2" type="ORF">APLA_LOCUS1233</name>
    <name evidence="3" type="ORF">APLA_LOCUS5425</name>
    <name evidence="4" type="ORF">APLA_LOCUS5426</name>
</gene>
<dbReference type="EMBL" id="CADEBD010000289">
    <property type="protein sequence ID" value="CAB3231937.1"/>
    <property type="molecule type" value="Genomic_DNA"/>
</dbReference>
<accession>A0A8S0ZEJ5</accession>
<dbReference type="GO" id="GO:0004482">
    <property type="term" value="F:mRNA 5'-cap (guanine-N7-)-methyltransferase activity"/>
    <property type="evidence" value="ECO:0007669"/>
    <property type="project" value="InterPro"/>
</dbReference>
<dbReference type="Proteomes" id="UP000494106">
    <property type="component" value="Unassembled WGS sequence"/>
</dbReference>
<protein>
    <recommendedName>
        <fullName evidence="1">RdRp catalytic domain-containing protein</fullName>
    </recommendedName>
</protein>
<evidence type="ECO:0000259" key="1">
    <source>
        <dbReference type="PROSITE" id="PS50526"/>
    </source>
</evidence>
<dbReference type="OrthoDB" id="7473876at2759"/>
<evidence type="ECO:0000313" key="4">
    <source>
        <dbReference type="EMBL" id="CAB3231937.1"/>
    </source>
</evidence>
<evidence type="ECO:0000313" key="5">
    <source>
        <dbReference type="Proteomes" id="UP000494106"/>
    </source>
</evidence>
<dbReference type="PROSITE" id="PS50526">
    <property type="entry name" value="RDRP_SSRNA_NEG_NONSEG"/>
    <property type="match status" value="1"/>
</dbReference>
<dbReference type="Pfam" id="PF00946">
    <property type="entry name" value="Mononeg_RNA_pol"/>
    <property type="match status" value="1"/>
</dbReference>
<dbReference type="InterPro" id="IPR014023">
    <property type="entry name" value="Mononeg_RNA_pol_cat"/>
</dbReference>
<evidence type="ECO:0000313" key="3">
    <source>
        <dbReference type="EMBL" id="CAB3231936.1"/>
    </source>
</evidence>
<dbReference type="EMBL" id="CADEBD010000289">
    <property type="protein sequence ID" value="CAB3231936.1"/>
    <property type="molecule type" value="Genomic_DNA"/>
</dbReference>
<proteinExistence type="predicted"/>
<sequence>MFYDSYLYLVDGSYLPTVAPTGLKTDLGCWKYHFGAIEGMRQNGWTLWTVILIRLVAEEFNFKLSIMGQGDNQMLLIEFTETLPEEVTVNQVNQFISALEEKLSYIGPPLKIEETWISKDYLLYGKFPIKNRVALTTSWKKNCRMFRCCNEDFPTIETSLSSLAANLYAAVASDNVTQPIFFLSISDGHNQQFSLFLVIYQ</sequence>
<organism evidence="4 6">
    <name type="scientific">Arctia plantaginis</name>
    <name type="common">Wood tiger moth</name>
    <name type="synonym">Phalaena plantaginis</name>
    <dbReference type="NCBI Taxonomy" id="874455"/>
    <lineage>
        <taxon>Eukaryota</taxon>
        <taxon>Metazoa</taxon>
        <taxon>Ecdysozoa</taxon>
        <taxon>Arthropoda</taxon>
        <taxon>Hexapoda</taxon>
        <taxon>Insecta</taxon>
        <taxon>Pterygota</taxon>
        <taxon>Neoptera</taxon>
        <taxon>Endopterygota</taxon>
        <taxon>Lepidoptera</taxon>
        <taxon>Glossata</taxon>
        <taxon>Ditrysia</taxon>
        <taxon>Noctuoidea</taxon>
        <taxon>Erebidae</taxon>
        <taxon>Arctiinae</taxon>
        <taxon>Arctia</taxon>
    </lineage>
</organism>
<dbReference type="Proteomes" id="UP000494256">
    <property type="component" value="Unassembled WGS sequence"/>
</dbReference>
<evidence type="ECO:0000313" key="2">
    <source>
        <dbReference type="EMBL" id="CAB3222680.1"/>
    </source>
</evidence>
<reference evidence="5 6" key="1">
    <citation type="submission" date="2020-04" db="EMBL/GenBank/DDBJ databases">
        <authorList>
            <person name="Wallbank WR R."/>
            <person name="Pardo Diaz C."/>
            <person name="Kozak K."/>
            <person name="Martin S."/>
            <person name="Jiggins C."/>
            <person name="Moest M."/>
            <person name="Warren A I."/>
            <person name="Byers J.R.P. K."/>
            <person name="Montejo-Kovacevich G."/>
            <person name="Yen C E."/>
        </authorList>
    </citation>
    <scope>NUCLEOTIDE SEQUENCE [LARGE SCALE GENOMIC DNA]</scope>
</reference>
<dbReference type="AlphaFoldDB" id="A0A8S0ZEJ5"/>
<keyword evidence="5" id="KW-1185">Reference proteome</keyword>